<dbReference type="SUPFAM" id="SSF75304">
    <property type="entry name" value="Amidase signature (AS) enzymes"/>
    <property type="match status" value="1"/>
</dbReference>
<sequence>MLHSKLQSEEDIAFASATELHRLMVKGDLSATELTDIYLNRIKKFNGLSKAYITVTPNEARVNVTSFTRHDLEASPFAGVPFAAKDLFDIEGIKTTGGSRVFHDHLATEDAVSIARLKKGKAISLGKLNLHEFAYGATGENPEFGTCPNAYDTSRLAGGSSSGSAAAVAFGLAPVTLGTDTGGSVRAPASLNGIVGLKPTMGRVSTRGVMPYCWTLDHVGLMTRTVHDCANLLGLVAGFDPQDPVTVNVPVDDYAFELDNEIAGLHVGIPANFFYERTDPEILAAVERVQRYLVSHGAQLVPVTMPDMTNTRTVSLTVQMPEALSVHSRYLDERGDLYGQDFRAGLALGQCLLAEHYVRAKRFIEVYRQQTNALFDDVDILLTPTTPAIAPHIGTVTTKVDGMDEPVGNAITRFTSFFNMSGHPAITVPCGLHSEGLPMGVQVVGRYFEEKLILNVARLIEKNDEFSVPRPKIG</sequence>
<gene>
    <name evidence="4" type="ORF">KGB56_03610</name>
</gene>
<evidence type="ECO:0000256" key="1">
    <source>
        <dbReference type="ARBA" id="ARBA00003871"/>
    </source>
</evidence>
<dbReference type="PANTHER" id="PTHR11895:SF176">
    <property type="entry name" value="AMIDASE AMID-RELATED"/>
    <property type="match status" value="1"/>
</dbReference>
<dbReference type="Proteomes" id="UP000680706">
    <property type="component" value="Chromosome"/>
</dbReference>
<evidence type="ECO:0000313" key="4">
    <source>
        <dbReference type="EMBL" id="QUS57918.1"/>
    </source>
</evidence>
<dbReference type="InterPro" id="IPR000120">
    <property type="entry name" value="Amidase"/>
</dbReference>
<keyword evidence="5" id="KW-1185">Reference proteome</keyword>
<name>A0ABX8AS57_9HYPH</name>
<feature type="domain" description="Amidase" evidence="3">
    <location>
        <begin position="33"/>
        <end position="454"/>
    </location>
</feature>
<evidence type="ECO:0000259" key="3">
    <source>
        <dbReference type="Pfam" id="PF01425"/>
    </source>
</evidence>
<dbReference type="Gene3D" id="3.90.1300.10">
    <property type="entry name" value="Amidase signature (AS) domain"/>
    <property type="match status" value="1"/>
</dbReference>
<evidence type="ECO:0000256" key="2">
    <source>
        <dbReference type="ARBA" id="ARBA00021874"/>
    </source>
</evidence>
<dbReference type="PANTHER" id="PTHR11895">
    <property type="entry name" value="TRANSAMIDASE"/>
    <property type="match status" value="1"/>
</dbReference>
<comment type="function">
    <text evidence="1">Hydrolyzes indole-3-acetamide (IAM) into indole-3-acetic acid (IAA).</text>
</comment>
<dbReference type="InterPro" id="IPR023631">
    <property type="entry name" value="Amidase_dom"/>
</dbReference>
<dbReference type="Pfam" id="PF01425">
    <property type="entry name" value="Amidase"/>
    <property type="match status" value="1"/>
</dbReference>
<dbReference type="EMBL" id="CP074126">
    <property type="protein sequence ID" value="QUS57918.1"/>
    <property type="molecule type" value="Genomic_DNA"/>
</dbReference>
<evidence type="ECO:0000313" key="5">
    <source>
        <dbReference type="Proteomes" id="UP000680706"/>
    </source>
</evidence>
<reference evidence="4 5" key="1">
    <citation type="journal article" date="2021" name="Angew. Chem. Int. Ed. Engl.">
        <title>A novel family of nonribosomal peptides modulate collective behavior in Pseudovibrio bacteria isolated from marine sponges.</title>
        <authorList>
            <person name="Ioca L.P."/>
            <person name="Dai Y."/>
            <person name="Kunakom S."/>
            <person name="Diaz-Espinosa J."/>
            <person name="Krunic A."/>
            <person name="Crnkovic C.M."/>
            <person name="Orjala J."/>
            <person name="Sanchez L.M."/>
            <person name="Ferreira A.G."/>
            <person name="Berlinck R.G.S."/>
            <person name="Eustaquio A.S."/>
        </authorList>
    </citation>
    <scope>NUCLEOTIDE SEQUENCE [LARGE SCALE GENOMIC DNA]</scope>
    <source>
        <strain evidence="4 5">Ab134</strain>
    </source>
</reference>
<dbReference type="PROSITE" id="PS00571">
    <property type="entry name" value="AMIDASES"/>
    <property type="match status" value="1"/>
</dbReference>
<dbReference type="InterPro" id="IPR020556">
    <property type="entry name" value="Amidase_CS"/>
</dbReference>
<organism evidence="4 5">
    <name type="scientific">Pseudovibrio brasiliensis</name>
    <dbReference type="NCBI Taxonomy" id="1898042"/>
    <lineage>
        <taxon>Bacteria</taxon>
        <taxon>Pseudomonadati</taxon>
        <taxon>Pseudomonadota</taxon>
        <taxon>Alphaproteobacteria</taxon>
        <taxon>Hyphomicrobiales</taxon>
        <taxon>Stappiaceae</taxon>
        <taxon>Pseudovibrio</taxon>
    </lineage>
</organism>
<dbReference type="InterPro" id="IPR036928">
    <property type="entry name" value="AS_sf"/>
</dbReference>
<protein>
    <recommendedName>
        <fullName evidence="2">Indoleacetamide hydrolase</fullName>
    </recommendedName>
</protein>
<accession>A0ABX8AS57</accession>
<proteinExistence type="predicted"/>